<protein>
    <recommendedName>
        <fullName evidence="3">CBS domain-containing protein</fullName>
    </recommendedName>
</protein>
<feature type="non-terminal residue" evidence="4">
    <location>
        <position position="93"/>
    </location>
</feature>
<dbReference type="EMBL" id="BARU01042241">
    <property type="protein sequence ID" value="GAH82721.1"/>
    <property type="molecule type" value="Genomic_DNA"/>
</dbReference>
<organism evidence="4">
    <name type="scientific">marine sediment metagenome</name>
    <dbReference type="NCBI Taxonomy" id="412755"/>
    <lineage>
        <taxon>unclassified sequences</taxon>
        <taxon>metagenomes</taxon>
        <taxon>ecological metagenomes</taxon>
    </lineage>
</organism>
<sequence>MGYIDLKDLLPFKYGLKTGERLGKILKEFVSVPESKNCAELMVEMRDANTEMALVVDEYGGTAGIITFQNLLDVLFGYFYPAQYEKLIRRQQS</sequence>
<dbReference type="Pfam" id="PF00571">
    <property type="entry name" value="CBS"/>
    <property type="match status" value="1"/>
</dbReference>
<dbReference type="GO" id="GO:0005886">
    <property type="term" value="C:plasma membrane"/>
    <property type="evidence" value="ECO:0007669"/>
    <property type="project" value="TreeGrafter"/>
</dbReference>
<dbReference type="Gene3D" id="3.10.580.10">
    <property type="entry name" value="CBS-domain"/>
    <property type="match status" value="1"/>
</dbReference>
<name>X1IJX9_9ZZZZ</name>
<gene>
    <name evidence="4" type="ORF">S03H2_64944</name>
</gene>
<proteinExistence type="predicted"/>
<dbReference type="PANTHER" id="PTHR22777:SF17">
    <property type="entry name" value="UPF0053 PROTEIN SLL0260"/>
    <property type="match status" value="1"/>
</dbReference>
<keyword evidence="2" id="KW-0129">CBS domain</keyword>
<dbReference type="InterPro" id="IPR046342">
    <property type="entry name" value="CBS_dom_sf"/>
</dbReference>
<comment type="caution">
    <text evidence="4">The sequence shown here is derived from an EMBL/GenBank/DDBJ whole genome shotgun (WGS) entry which is preliminary data.</text>
</comment>
<keyword evidence="1" id="KW-0677">Repeat</keyword>
<feature type="domain" description="CBS" evidence="3">
    <location>
        <begin position="25"/>
        <end position="85"/>
    </location>
</feature>
<dbReference type="PANTHER" id="PTHR22777">
    <property type="entry name" value="HEMOLYSIN-RELATED"/>
    <property type="match status" value="1"/>
</dbReference>
<evidence type="ECO:0000259" key="3">
    <source>
        <dbReference type="PROSITE" id="PS51371"/>
    </source>
</evidence>
<accession>X1IJX9</accession>
<dbReference type="InterPro" id="IPR000644">
    <property type="entry name" value="CBS_dom"/>
</dbReference>
<evidence type="ECO:0000313" key="4">
    <source>
        <dbReference type="EMBL" id="GAH82721.1"/>
    </source>
</evidence>
<dbReference type="AlphaFoldDB" id="X1IJX9"/>
<evidence type="ECO:0000256" key="2">
    <source>
        <dbReference type="ARBA" id="ARBA00023122"/>
    </source>
</evidence>
<reference evidence="4" key="1">
    <citation type="journal article" date="2014" name="Front. Microbiol.">
        <title>High frequency of phylogenetically diverse reductive dehalogenase-homologous genes in deep subseafloor sedimentary metagenomes.</title>
        <authorList>
            <person name="Kawai M."/>
            <person name="Futagami T."/>
            <person name="Toyoda A."/>
            <person name="Takaki Y."/>
            <person name="Nishi S."/>
            <person name="Hori S."/>
            <person name="Arai W."/>
            <person name="Tsubouchi T."/>
            <person name="Morono Y."/>
            <person name="Uchiyama I."/>
            <person name="Ito T."/>
            <person name="Fujiyama A."/>
            <person name="Inagaki F."/>
            <person name="Takami H."/>
        </authorList>
    </citation>
    <scope>NUCLEOTIDE SEQUENCE</scope>
    <source>
        <strain evidence="4">Expedition CK06-06</strain>
    </source>
</reference>
<dbReference type="PROSITE" id="PS51371">
    <property type="entry name" value="CBS"/>
    <property type="match status" value="1"/>
</dbReference>
<evidence type="ECO:0000256" key="1">
    <source>
        <dbReference type="ARBA" id="ARBA00022737"/>
    </source>
</evidence>
<dbReference type="SUPFAM" id="SSF54631">
    <property type="entry name" value="CBS-domain pair"/>
    <property type="match status" value="1"/>
</dbReference>